<sequence length="254" mass="26802">MAHSNNPSTSDFNAPESLVADQSVIAWDWTNGLSTTNEVDILIDDKLSPVELPGDAFALVSGAPGTGGPLGSRGQSVPDIQNLLKTGAKSGVAGASQIGTMTNTARKSKQQGSPLDEAEVIILKSSKKRGIVAQKINAASPKRSKSLKVTQADANPKACSGIRTAVAATAETKKNARDFLDDEPDVLILQLKVALVVLKKAVGDYNQAVKERSERREAVAIAKKAKLIACIKEKLVRDFQRATGDASKTLDDLS</sequence>
<evidence type="ECO:0000313" key="1">
    <source>
        <dbReference type="EMBL" id="OQO05769.1"/>
    </source>
</evidence>
<dbReference type="Proteomes" id="UP000192596">
    <property type="component" value="Unassembled WGS sequence"/>
</dbReference>
<dbReference type="EMBL" id="NAJO01000018">
    <property type="protein sequence ID" value="OQO05769.1"/>
    <property type="molecule type" value="Genomic_DNA"/>
</dbReference>
<dbReference type="InParanoid" id="A0A1V8T370"/>
<dbReference type="AlphaFoldDB" id="A0A1V8T370"/>
<name>A0A1V8T370_9PEZI</name>
<evidence type="ECO:0000313" key="2">
    <source>
        <dbReference type="Proteomes" id="UP000192596"/>
    </source>
</evidence>
<accession>A0A1V8T370</accession>
<reference evidence="2" key="1">
    <citation type="submission" date="2017-03" db="EMBL/GenBank/DDBJ databases">
        <title>Genomes of endolithic fungi from Antarctica.</title>
        <authorList>
            <person name="Coleine C."/>
            <person name="Masonjones S."/>
            <person name="Stajich J.E."/>
        </authorList>
    </citation>
    <scope>NUCLEOTIDE SEQUENCE [LARGE SCALE GENOMIC DNA]</scope>
    <source>
        <strain evidence="2">CCFEE 5527</strain>
    </source>
</reference>
<protein>
    <submittedName>
        <fullName evidence="1">Uncharacterized protein</fullName>
    </submittedName>
</protein>
<comment type="caution">
    <text evidence="1">The sequence shown here is derived from an EMBL/GenBank/DDBJ whole genome shotgun (WGS) entry which is preliminary data.</text>
</comment>
<proteinExistence type="predicted"/>
<organism evidence="1 2">
    <name type="scientific">Cryoendolithus antarcticus</name>
    <dbReference type="NCBI Taxonomy" id="1507870"/>
    <lineage>
        <taxon>Eukaryota</taxon>
        <taxon>Fungi</taxon>
        <taxon>Dikarya</taxon>
        <taxon>Ascomycota</taxon>
        <taxon>Pezizomycotina</taxon>
        <taxon>Dothideomycetes</taxon>
        <taxon>Dothideomycetidae</taxon>
        <taxon>Cladosporiales</taxon>
        <taxon>Cladosporiaceae</taxon>
        <taxon>Cryoendolithus</taxon>
    </lineage>
</organism>
<gene>
    <name evidence="1" type="ORF">B0A48_09863</name>
</gene>
<keyword evidence="2" id="KW-1185">Reference proteome</keyword>